<dbReference type="Proteomes" id="UP000011910">
    <property type="component" value="Unassembled WGS sequence"/>
</dbReference>
<dbReference type="EMBL" id="AODQ01000053">
    <property type="protein sequence ID" value="EMR02567.1"/>
    <property type="molecule type" value="Genomic_DNA"/>
</dbReference>
<reference evidence="1 2" key="1">
    <citation type="journal article" date="2013" name="Genome Announc.">
        <title>Draft Genome Sequence of Cesiribacter andamanensis Strain AMV16T, Isolated from a Soil Sample from a Mud Volcano in the Andaman Islands, India.</title>
        <authorList>
            <person name="Shivaji S."/>
            <person name="Ara S."/>
            <person name="Begum Z."/>
            <person name="Srinivas T.N."/>
            <person name="Singh A."/>
            <person name="Kumar Pinnaka A."/>
        </authorList>
    </citation>
    <scope>NUCLEOTIDE SEQUENCE [LARGE SCALE GENOMIC DNA]</scope>
    <source>
        <strain evidence="1 2">AMV16</strain>
    </source>
</reference>
<proteinExistence type="predicted"/>
<organism evidence="1 2">
    <name type="scientific">Cesiribacter andamanensis AMV16</name>
    <dbReference type="NCBI Taxonomy" id="1279009"/>
    <lineage>
        <taxon>Bacteria</taxon>
        <taxon>Pseudomonadati</taxon>
        <taxon>Bacteroidota</taxon>
        <taxon>Cytophagia</taxon>
        <taxon>Cytophagales</taxon>
        <taxon>Cesiribacteraceae</taxon>
        <taxon>Cesiribacter</taxon>
    </lineage>
</organism>
<evidence type="ECO:0000313" key="1">
    <source>
        <dbReference type="EMBL" id="EMR02567.1"/>
    </source>
</evidence>
<comment type="caution">
    <text evidence="1">The sequence shown here is derived from an EMBL/GenBank/DDBJ whole genome shotgun (WGS) entry which is preliminary data.</text>
</comment>
<keyword evidence="2" id="KW-1185">Reference proteome</keyword>
<sequence length="69" mass="6856">MLAFNGDHLIALQRQAGGGGIYHIFNLAIADQDGTIPDHLPVAQVGGAVHQGNGALLPGGGGRCLGQAG</sequence>
<gene>
    <name evidence="1" type="ORF">ADICEAN_02273</name>
</gene>
<dbReference type="AlphaFoldDB" id="M7N5K1"/>
<evidence type="ECO:0000313" key="2">
    <source>
        <dbReference type="Proteomes" id="UP000011910"/>
    </source>
</evidence>
<name>M7N5K1_9BACT</name>
<accession>M7N5K1</accession>
<protein>
    <submittedName>
        <fullName evidence="1">Uncharacterized protein</fullName>
    </submittedName>
</protein>